<comment type="subunit">
    <text evidence="8">Tetramer of two alpha and two beta subunits.</text>
</comment>
<sequence length="681" mass="76849">MLEDALPLWRPFLVEVGVEEIPSQYIRDITSAYRDLIMDEFALMRLSSRDIAAYATPRRLVVMGQVSSRQSPLQETVRGPLMANAYQNGVPTPALLGFCRRLGIGPAEVQTMGEGDKTYVCAVIEKPIEAAEDLLPGIMERAFAAIPLARSMRWGDHDYRFIRPVRWCSLWLDDQALPLSITGVASQPYTYGNRTDQPGALEIRGIASYEQALAQGFVVLDPMRRQEAIVSEADELAASVGGVPAYDEGLMEEVVNLVEWPTPFLGAFDAAFLEVPQEVLMTSMKVHQRYFPVIDGEGRLMPYFIGVRNGIGRSLETVVHGNEKVLRARLSDALYFYRADRRHRLEDYVEALDRVVFHAKLGTYGDKIRRLHHIFQETRDEWPLTTLEQDLFHRTLDLYKTDLLTQVVQEFPELQGTMGGIYAEQEGLPTPIVQAIRDQYHPGYQGDIIPETTLGRLLVLLDRLDTVLLGLSQGLKPTGSEDPFGMRRSALAIGRILMESQVWEKPARHLFDQVGHILGVDEGGIQEAFELTFGRVTRFLESDRHIAAQWSTPVLQAACPWHTFSDRLSLLERLHQKPDWELVAQAYKRIDRVIGDTRATDSTPEVTLPAELAVQAAVEQVRHAPTPDAWWNAVQTLSEAVRVFFDAVLVNDPDPQVQAARKQLLALARTQYNRYFDMSQV</sequence>
<keyword evidence="8" id="KW-0963">Cytoplasm</keyword>
<dbReference type="SUPFAM" id="SSF109604">
    <property type="entry name" value="HD-domain/PDEase-like"/>
    <property type="match status" value="1"/>
</dbReference>
<dbReference type="PANTHER" id="PTHR30075">
    <property type="entry name" value="GLYCYL-TRNA SYNTHETASE"/>
    <property type="match status" value="1"/>
</dbReference>
<dbReference type="GO" id="GO:0016874">
    <property type="term" value="F:ligase activity"/>
    <property type="evidence" value="ECO:0007669"/>
    <property type="project" value="UniProtKB-KW"/>
</dbReference>
<keyword evidence="10" id="KW-1185">Reference proteome</keyword>
<dbReference type="PRINTS" id="PR01045">
    <property type="entry name" value="TRNASYNTHGB"/>
</dbReference>
<dbReference type="EMBL" id="CP019454">
    <property type="protein sequence ID" value="AUW95379.1"/>
    <property type="molecule type" value="Genomic_DNA"/>
</dbReference>
<evidence type="ECO:0000256" key="5">
    <source>
        <dbReference type="ARBA" id="ARBA00022917"/>
    </source>
</evidence>
<dbReference type="PROSITE" id="PS50861">
    <property type="entry name" value="AA_TRNA_LIGASE_II_GLYAB"/>
    <property type="match status" value="1"/>
</dbReference>
<protein>
    <recommendedName>
        <fullName evidence="8">Glycine--tRNA ligase beta subunit</fullName>
        <ecNumber evidence="8">6.1.1.14</ecNumber>
    </recommendedName>
    <alternativeName>
        <fullName evidence="8">Glycyl-tRNA synthetase beta subunit</fullName>
        <shortName evidence="8">GlyRS</shortName>
    </alternativeName>
</protein>
<evidence type="ECO:0000256" key="4">
    <source>
        <dbReference type="ARBA" id="ARBA00022840"/>
    </source>
</evidence>
<dbReference type="NCBIfam" id="TIGR00211">
    <property type="entry name" value="glyS"/>
    <property type="match status" value="1"/>
</dbReference>
<evidence type="ECO:0000256" key="6">
    <source>
        <dbReference type="ARBA" id="ARBA00023146"/>
    </source>
</evidence>
<name>A0ABN5H6G1_9FIRM</name>
<dbReference type="PANTHER" id="PTHR30075:SF2">
    <property type="entry name" value="GLYCINE--TRNA LIGASE, CHLOROPLASTIC_MITOCHONDRIAL 2"/>
    <property type="match status" value="1"/>
</dbReference>
<evidence type="ECO:0000313" key="10">
    <source>
        <dbReference type="Proteomes" id="UP000325292"/>
    </source>
</evidence>
<keyword evidence="4 8" id="KW-0067">ATP-binding</keyword>
<keyword evidence="3 8" id="KW-0547">Nucleotide-binding</keyword>
<comment type="subcellular location">
    <subcellularLocation>
        <location evidence="8">Cytoplasm</location>
    </subcellularLocation>
</comment>
<evidence type="ECO:0000256" key="8">
    <source>
        <dbReference type="HAMAP-Rule" id="MF_00255"/>
    </source>
</evidence>
<dbReference type="InterPro" id="IPR015944">
    <property type="entry name" value="Gly-tRNA-synth_bsu"/>
</dbReference>
<evidence type="ECO:0000256" key="3">
    <source>
        <dbReference type="ARBA" id="ARBA00022741"/>
    </source>
</evidence>
<evidence type="ECO:0000313" key="9">
    <source>
        <dbReference type="EMBL" id="AUW95379.1"/>
    </source>
</evidence>
<keyword evidence="6 8" id="KW-0030">Aminoacyl-tRNA synthetase</keyword>
<accession>A0ABN5H6G1</accession>
<gene>
    <name evidence="8" type="primary">glyS</name>
    <name evidence="9" type="ORF">BXT84_04025</name>
</gene>
<proteinExistence type="inferred from homology"/>
<dbReference type="Proteomes" id="UP000325292">
    <property type="component" value="Chromosome"/>
</dbReference>
<evidence type="ECO:0000256" key="1">
    <source>
        <dbReference type="ARBA" id="ARBA00008226"/>
    </source>
</evidence>
<evidence type="ECO:0000256" key="7">
    <source>
        <dbReference type="ARBA" id="ARBA00047937"/>
    </source>
</evidence>
<evidence type="ECO:0000256" key="2">
    <source>
        <dbReference type="ARBA" id="ARBA00022598"/>
    </source>
</evidence>
<dbReference type="Pfam" id="PF02092">
    <property type="entry name" value="tRNA_synt_2f"/>
    <property type="match status" value="1"/>
</dbReference>
<dbReference type="HAMAP" id="MF_00255">
    <property type="entry name" value="Gly_tRNA_synth_beta"/>
    <property type="match status" value="1"/>
</dbReference>
<dbReference type="EC" id="6.1.1.14" evidence="8"/>
<comment type="similarity">
    <text evidence="1 8">Belongs to the class-II aminoacyl-tRNA synthetase family.</text>
</comment>
<keyword evidence="5 8" id="KW-0648">Protein biosynthesis</keyword>
<comment type="catalytic activity">
    <reaction evidence="7 8">
        <text>tRNA(Gly) + glycine + ATP = glycyl-tRNA(Gly) + AMP + diphosphate</text>
        <dbReference type="Rhea" id="RHEA:16013"/>
        <dbReference type="Rhea" id="RHEA-COMP:9664"/>
        <dbReference type="Rhea" id="RHEA-COMP:9683"/>
        <dbReference type="ChEBI" id="CHEBI:30616"/>
        <dbReference type="ChEBI" id="CHEBI:33019"/>
        <dbReference type="ChEBI" id="CHEBI:57305"/>
        <dbReference type="ChEBI" id="CHEBI:78442"/>
        <dbReference type="ChEBI" id="CHEBI:78522"/>
        <dbReference type="ChEBI" id="CHEBI:456215"/>
        <dbReference type="EC" id="6.1.1.14"/>
    </reaction>
</comment>
<dbReference type="InterPro" id="IPR006194">
    <property type="entry name" value="Gly-tRNA-synth_heterodimer"/>
</dbReference>
<organism evidence="9 10">
    <name type="scientific">Sulfobacillus thermotolerans</name>
    <dbReference type="NCBI Taxonomy" id="338644"/>
    <lineage>
        <taxon>Bacteria</taxon>
        <taxon>Bacillati</taxon>
        <taxon>Bacillota</taxon>
        <taxon>Clostridia</taxon>
        <taxon>Eubacteriales</taxon>
        <taxon>Clostridiales Family XVII. Incertae Sedis</taxon>
        <taxon>Sulfobacillus</taxon>
    </lineage>
</organism>
<keyword evidence="2 8" id="KW-0436">Ligase</keyword>
<reference evidence="9 10" key="1">
    <citation type="journal article" date="2019" name="Sci. Rep.">
        <title>Sulfobacillus thermotolerans: new insights into resistance and metabolic capacities of acidophilic chemolithotrophs.</title>
        <authorList>
            <person name="Panyushkina A.E."/>
            <person name="Babenko V.V."/>
            <person name="Nikitina A.S."/>
            <person name="Selezneva O.V."/>
            <person name="Tsaplina I.A."/>
            <person name="Letarova M.A."/>
            <person name="Kostryukova E.S."/>
            <person name="Letarov A.V."/>
        </authorList>
    </citation>
    <scope>NUCLEOTIDE SEQUENCE [LARGE SCALE GENOMIC DNA]</scope>
    <source>
        <strain evidence="9 10">Kr1</strain>
    </source>
</reference>